<evidence type="ECO:0008006" key="3">
    <source>
        <dbReference type="Google" id="ProtNLM"/>
    </source>
</evidence>
<dbReference type="Proteomes" id="UP000001355">
    <property type="component" value="Chromosome"/>
</dbReference>
<evidence type="ECO:0000313" key="2">
    <source>
        <dbReference type="Proteomes" id="UP000001355"/>
    </source>
</evidence>
<dbReference type="RefSeq" id="WP_041815231.1">
    <property type="nucleotide sequence ID" value="NC_009848.4"/>
</dbReference>
<accession>A8FAH9</accession>
<dbReference type="KEGG" id="bpu:BPUM_0553"/>
<dbReference type="AlphaFoldDB" id="A8FAH9"/>
<reference evidence="1 2" key="2">
    <citation type="journal article" date="2013" name="Extremophiles">
        <title>An ICEBs1-like element may be associated with the extreme radiation and desiccation resistance of Bacillus pumilus SAFR-032 spores.</title>
        <authorList>
            <person name="Tirumalai M.R."/>
            <person name="Fox G.E."/>
        </authorList>
    </citation>
    <scope>NUCLEOTIDE SEQUENCE [LARGE SCALE GENOMIC DNA]</scope>
    <source>
        <strain evidence="1 2">SAFR-032</strain>
    </source>
</reference>
<sequence length="318" mass="37563">MIIIESQDIFKIFQYEMNKDKIKEITQEQKTAAFEWTYNQYMNLFNQLSLKPDKLEDFFSFTSKKLDLNIVYYLNDEKDVKLITFFSKSENTGTINIYDVIDQKFSFEILNSSERVFISELINKGIVDIDPQKIIESGILETGGVVYEVGKYLFKKEYRENWKPQLKTPVEKLNFNSLRIHKEIYEFEDMIDNINNLQFTLELEECLDAYENEKFFLCATGLGSVLEHLLYLAIEKHVEEKDIKTNENSTASEYIGQLKKAPFEISKREVSHLKNIFAYRNSVSHYNKGIFSKEMCDHLLNGIKTSFDNYYMFKDRAN</sequence>
<reference evidence="1 2" key="1">
    <citation type="journal article" date="2007" name="PLoS ONE">
        <title>Paradoxical DNA repair and peroxide resistance gene conservation in Bacillus pumilus SAFR-032.</title>
        <authorList>
            <person name="Gioia J."/>
            <person name="Yerrapragada S."/>
            <person name="Qin X."/>
            <person name="Jiang H."/>
            <person name="Igboeli O.C."/>
            <person name="Muzny D."/>
            <person name="Dugan-Rocha S."/>
            <person name="Ding Y."/>
            <person name="Hawes A."/>
            <person name="Liu W."/>
            <person name="Perez L."/>
            <person name="Kovar C."/>
            <person name="Dinh H."/>
            <person name="Lee S."/>
            <person name="Nazareth L."/>
            <person name="Blyth P."/>
            <person name="Holder M."/>
            <person name="Buhay C."/>
            <person name="Tirumalai M.R."/>
            <person name="Liu Y."/>
            <person name="Dasgupta I."/>
            <person name="Bokhetache L."/>
            <person name="Fujita M."/>
            <person name="Karouia F."/>
            <person name="Eswara Moorthy P."/>
            <person name="Siefert J."/>
            <person name="Uzman A."/>
            <person name="Buzumbo P."/>
            <person name="Verma A."/>
            <person name="Zwiya H."/>
            <person name="McWilliams B.D."/>
            <person name="Olowu A."/>
            <person name="Clinkenbeard K.D."/>
            <person name="Newcombe D."/>
            <person name="Golebiewski L."/>
            <person name="Petrosino J.F."/>
            <person name="Nicholson W.L."/>
            <person name="Fox G.E."/>
            <person name="Venkateswaran K."/>
            <person name="Highlander S.K."/>
            <person name="Weinstock G.M."/>
        </authorList>
    </citation>
    <scope>NUCLEOTIDE SEQUENCE [LARGE SCALE GENOMIC DNA]</scope>
    <source>
        <strain evidence="1 2">SAFR-032</strain>
    </source>
</reference>
<reference evidence="1 2" key="3">
    <citation type="journal article" date="2013" name="PLoS ONE">
        <title>Candidate genes that may be responsible for the unusual resistances exhibited by Bacillus pumilus SAFR-032 spores.</title>
        <authorList>
            <person name="Tirumalai M.R."/>
            <person name="Rastogi R."/>
            <person name="Zamani N."/>
            <person name="O'Bryant Williams E."/>
            <person name="Allen S."/>
            <person name="Diouf F."/>
            <person name="Kwende S."/>
            <person name="Weinstock G.M."/>
            <person name="Venkateswaran K.J."/>
            <person name="Fox G.E."/>
        </authorList>
    </citation>
    <scope>NUCLEOTIDE SEQUENCE [LARGE SCALE GENOMIC DNA]</scope>
    <source>
        <strain evidence="1 2">SAFR-032</strain>
    </source>
</reference>
<keyword evidence="2" id="KW-1185">Reference proteome</keyword>
<dbReference type="STRING" id="315750.BPUM_0553"/>
<dbReference type="OrthoDB" id="2990258at2"/>
<dbReference type="EMBL" id="CP000813">
    <property type="protein sequence ID" value="ABV61246.2"/>
    <property type="molecule type" value="Genomic_DNA"/>
</dbReference>
<proteinExistence type="predicted"/>
<gene>
    <name evidence="1" type="ordered locus">BPUM_0553</name>
</gene>
<name>A8FAH9_BACP2</name>
<dbReference type="GeneID" id="5619801"/>
<evidence type="ECO:0000313" key="1">
    <source>
        <dbReference type="EMBL" id="ABV61246.2"/>
    </source>
</evidence>
<protein>
    <recommendedName>
        <fullName evidence="3">DUF4145 domain-containing protein</fullName>
    </recommendedName>
</protein>
<organism evidence="1 2">
    <name type="scientific">Bacillus pumilus (strain SAFR-032)</name>
    <dbReference type="NCBI Taxonomy" id="315750"/>
    <lineage>
        <taxon>Bacteria</taxon>
        <taxon>Bacillati</taxon>
        <taxon>Bacillota</taxon>
        <taxon>Bacilli</taxon>
        <taxon>Bacillales</taxon>
        <taxon>Bacillaceae</taxon>
        <taxon>Bacillus</taxon>
    </lineage>
</organism>